<keyword evidence="4" id="KW-0808">Transferase</keyword>
<dbReference type="AlphaFoldDB" id="A0A4R1KUE4"/>
<evidence type="ECO:0000313" key="4">
    <source>
        <dbReference type="EMBL" id="TCK68826.1"/>
    </source>
</evidence>
<dbReference type="CDD" id="cd03801">
    <property type="entry name" value="GT4_PimA-like"/>
    <property type="match status" value="1"/>
</dbReference>
<dbReference type="GO" id="GO:0016757">
    <property type="term" value="F:glycosyltransferase activity"/>
    <property type="evidence" value="ECO:0007669"/>
    <property type="project" value="InterPro"/>
</dbReference>
<protein>
    <submittedName>
        <fullName evidence="4">Colanic acid/amylovoran biosynthesis glycosyltransferase</fullName>
    </submittedName>
</protein>
<dbReference type="EMBL" id="SMGI01000001">
    <property type="protein sequence ID" value="TCK68826.1"/>
    <property type="molecule type" value="Genomic_DNA"/>
</dbReference>
<evidence type="ECO:0000259" key="2">
    <source>
        <dbReference type="Pfam" id="PF00534"/>
    </source>
</evidence>
<accession>A0A4R1KUE4</accession>
<dbReference type="InterPro" id="IPR028098">
    <property type="entry name" value="Glyco_trans_4-like_N"/>
</dbReference>
<evidence type="ECO:0000259" key="3">
    <source>
        <dbReference type="Pfam" id="PF13439"/>
    </source>
</evidence>
<feature type="domain" description="Glycosyltransferase subfamily 4-like N-terminal" evidence="3">
    <location>
        <begin position="90"/>
        <end position="205"/>
    </location>
</feature>
<evidence type="ECO:0000313" key="5">
    <source>
        <dbReference type="Proteomes" id="UP000295714"/>
    </source>
</evidence>
<keyword evidence="1" id="KW-1133">Transmembrane helix</keyword>
<organism evidence="4 5">
    <name type="scientific">Winogradskyella wandonensis</name>
    <dbReference type="NCBI Taxonomy" id="1442586"/>
    <lineage>
        <taxon>Bacteria</taxon>
        <taxon>Pseudomonadati</taxon>
        <taxon>Bacteroidota</taxon>
        <taxon>Flavobacteriia</taxon>
        <taxon>Flavobacteriales</taxon>
        <taxon>Flavobacteriaceae</taxon>
        <taxon>Winogradskyella</taxon>
    </lineage>
</organism>
<dbReference type="Pfam" id="PF13439">
    <property type="entry name" value="Glyco_transf_4"/>
    <property type="match status" value="1"/>
</dbReference>
<name>A0A4R1KUE4_9FLAO</name>
<keyword evidence="5" id="KW-1185">Reference proteome</keyword>
<dbReference type="PANTHER" id="PTHR45947">
    <property type="entry name" value="SULFOQUINOVOSYL TRANSFERASE SQD2"/>
    <property type="match status" value="1"/>
</dbReference>
<dbReference type="SUPFAM" id="SSF53756">
    <property type="entry name" value="UDP-Glycosyltransferase/glycogen phosphorylase"/>
    <property type="match status" value="1"/>
</dbReference>
<feature type="domain" description="Glycosyl transferase family 1" evidence="2">
    <location>
        <begin position="211"/>
        <end position="381"/>
    </location>
</feature>
<sequence length="401" mass="46209">MIVFKVNSFPQVSETFVVSNIIETIKEGFRVKLIVDEKNRLEDSSQKELLELYNFSNFIYHFSPPKGKMIRLFISLFYLLNPLLFYFFVKYWRLIKKTSLFYIFVLKFYKNFRNVDVFHVHFAPTSHPLLDLKAIGYIKSKIIVTFHGYDAHFLPKGQELKHLIQKYKKFVDEITVNSDYLKNKLVQKGFSESHITIVPIGIDSSFFKREQSISMIKSKPFKLITVGRLLPLKGQYLGIQVVKILKDKGYDIQYTLVGDGDELEKLQKIVDQLNLHESVTFVGVKNQAEVKLMLEASDVFLMTSTNDKYDRAEAFGIVSLEAQAMGLPVIGFNSGGFPDTLIDGITGFLVEDKNINAMSSEVEKLINNPNLLSSISENAIKHVRENFDLKITNKKYTDLYR</sequence>
<dbReference type="Proteomes" id="UP000295714">
    <property type="component" value="Unassembled WGS sequence"/>
</dbReference>
<feature type="transmembrane region" description="Helical" evidence="1">
    <location>
        <begin position="69"/>
        <end position="89"/>
    </location>
</feature>
<comment type="caution">
    <text evidence="4">The sequence shown here is derived from an EMBL/GenBank/DDBJ whole genome shotgun (WGS) entry which is preliminary data.</text>
</comment>
<keyword evidence="1" id="KW-0472">Membrane</keyword>
<dbReference type="InterPro" id="IPR050194">
    <property type="entry name" value="Glycosyltransferase_grp1"/>
</dbReference>
<gene>
    <name evidence="4" type="ORF">DFQ05_0336</name>
</gene>
<evidence type="ECO:0000256" key="1">
    <source>
        <dbReference type="SAM" id="Phobius"/>
    </source>
</evidence>
<dbReference type="InterPro" id="IPR001296">
    <property type="entry name" value="Glyco_trans_1"/>
</dbReference>
<dbReference type="OrthoDB" id="832722at2"/>
<dbReference type="Gene3D" id="3.40.50.2000">
    <property type="entry name" value="Glycogen Phosphorylase B"/>
    <property type="match status" value="2"/>
</dbReference>
<proteinExistence type="predicted"/>
<dbReference type="PANTHER" id="PTHR45947:SF3">
    <property type="entry name" value="SULFOQUINOVOSYL TRANSFERASE SQD2"/>
    <property type="match status" value="1"/>
</dbReference>
<reference evidence="4 5" key="1">
    <citation type="journal article" date="2015" name="Stand. Genomic Sci.">
        <title>Genomic Encyclopedia of Bacterial and Archaeal Type Strains, Phase III: the genomes of soil and plant-associated and newly described type strains.</title>
        <authorList>
            <person name="Whitman W.B."/>
            <person name="Woyke T."/>
            <person name="Klenk H.P."/>
            <person name="Zhou Y."/>
            <person name="Lilburn T.G."/>
            <person name="Beck B.J."/>
            <person name="De Vos P."/>
            <person name="Vandamme P."/>
            <person name="Eisen J.A."/>
            <person name="Garrity G."/>
            <person name="Hugenholtz P."/>
            <person name="Kyrpides N.C."/>
        </authorList>
    </citation>
    <scope>NUCLEOTIDE SEQUENCE [LARGE SCALE GENOMIC DNA]</scope>
    <source>
        <strain evidence="4 5">CECT 8445</strain>
    </source>
</reference>
<keyword evidence="1" id="KW-0812">Transmembrane</keyword>
<dbReference type="RefSeq" id="WP_158281883.1">
    <property type="nucleotide sequence ID" value="NZ_SMGI01000001.1"/>
</dbReference>
<dbReference type="Pfam" id="PF00534">
    <property type="entry name" value="Glycos_transf_1"/>
    <property type="match status" value="1"/>
</dbReference>